<protein>
    <submittedName>
        <fullName evidence="2">Uncharacterized protein</fullName>
    </submittedName>
</protein>
<dbReference type="EMBL" id="AWUE01022089">
    <property type="protein sequence ID" value="OMO59621.1"/>
    <property type="molecule type" value="Genomic_DNA"/>
</dbReference>
<comment type="caution">
    <text evidence="2">The sequence shown here is derived from an EMBL/GenBank/DDBJ whole genome shotgun (WGS) entry which is preliminary data.</text>
</comment>
<dbReference type="AlphaFoldDB" id="A0A1R3GNH9"/>
<proteinExistence type="predicted"/>
<sequence length="68" mass="7640">MTETSIDILAIKNCDTTTVNMNDSILETVGESTATEIRVEIRRSQRERKPRKHFDGFDTDLPSSIAPS</sequence>
<gene>
    <name evidence="2" type="ORF">COLO4_34135</name>
</gene>
<dbReference type="Proteomes" id="UP000187203">
    <property type="component" value="Unassembled WGS sequence"/>
</dbReference>
<reference evidence="3" key="1">
    <citation type="submission" date="2013-09" db="EMBL/GenBank/DDBJ databases">
        <title>Corchorus olitorius genome sequencing.</title>
        <authorList>
            <person name="Alam M."/>
            <person name="Haque M.S."/>
            <person name="Islam M.S."/>
            <person name="Emdad E.M."/>
            <person name="Islam M.M."/>
            <person name="Ahmed B."/>
            <person name="Halim A."/>
            <person name="Hossen Q.M.M."/>
            <person name="Hossain M.Z."/>
            <person name="Ahmed R."/>
            <person name="Khan M.M."/>
            <person name="Islam R."/>
            <person name="Rashid M.M."/>
            <person name="Khan S.A."/>
            <person name="Rahman M.S."/>
            <person name="Alam M."/>
            <person name="Yahiya A.S."/>
            <person name="Khan M.S."/>
            <person name="Azam M.S."/>
            <person name="Haque T."/>
            <person name="Lashkar M.Z.H."/>
            <person name="Akhand A.I."/>
            <person name="Morshed G."/>
            <person name="Roy S."/>
            <person name="Uddin K.S."/>
            <person name="Rabeya T."/>
            <person name="Hossain A.S."/>
            <person name="Chowdhury A."/>
            <person name="Snigdha A.R."/>
            <person name="Mortoza M.S."/>
            <person name="Matin S.A."/>
            <person name="Hoque S.M.E."/>
            <person name="Islam M.K."/>
            <person name="Roy D.K."/>
            <person name="Haider R."/>
            <person name="Moosa M.M."/>
            <person name="Elias S.M."/>
            <person name="Hasan A.M."/>
            <person name="Jahan S."/>
            <person name="Shafiuddin M."/>
            <person name="Mahmood N."/>
            <person name="Shommy N.S."/>
        </authorList>
    </citation>
    <scope>NUCLEOTIDE SEQUENCE [LARGE SCALE GENOMIC DNA]</scope>
    <source>
        <strain evidence="3">cv. O-4</strain>
    </source>
</reference>
<organism evidence="2 3">
    <name type="scientific">Corchorus olitorius</name>
    <dbReference type="NCBI Taxonomy" id="93759"/>
    <lineage>
        <taxon>Eukaryota</taxon>
        <taxon>Viridiplantae</taxon>
        <taxon>Streptophyta</taxon>
        <taxon>Embryophyta</taxon>
        <taxon>Tracheophyta</taxon>
        <taxon>Spermatophyta</taxon>
        <taxon>Magnoliopsida</taxon>
        <taxon>eudicotyledons</taxon>
        <taxon>Gunneridae</taxon>
        <taxon>Pentapetalae</taxon>
        <taxon>rosids</taxon>
        <taxon>malvids</taxon>
        <taxon>Malvales</taxon>
        <taxon>Malvaceae</taxon>
        <taxon>Grewioideae</taxon>
        <taxon>Apeibeae</taxon>
        <taxon>Corchorus</taxon>
    </lineage>
</organism>
<evidence type="ECO:0000313" key="3">
    <source>
        <dbReference type="Proteomes" id="UP000187203"/>
    </source>
</evidence>
<name>A0A1R3GNH9_9ROSI</name>
<evidence type="ECO:0000256" key="1">
    <source>
        <dbReference type="SAM" id="MobiDB-lite"/>
    </source>
</evidence>
<feature type="region of interest" description="Disordered" evidence="1">
    <location>
        <begin position="40"/>
        <end position="68"/>
    </location>
</feature>
<keyword evidence="3" id="KW-1185">Reference proteome</keyword>
<accession>A0A1R3GNH9</accession>
<evidence type="ECO:0000313" key="2">
    <source>
        <dbReference type="EMBL" id="OMO59621.1"/>
    </source>
</evidence>